<keyword evidence="1" id="KW-0963">Cytoplasm</keyword>
<protein>
    <submittedName>
        <fullName evidence="3">Uncharacterized protein</fullName>
    </submittedName>
</protein>
<accession>V8CBH7</accession>
<gene>
    <name evidence="3" type="ORF">HMPREF2086_00818</name>
</gene>
<dbReference type="InterPro" id="IPR020627">
    <property type="entry name" value="KhpA"/>
</dbReference>
<keyword evidence="2" id="KW-0694">RNA-binding</keyword>
<evidence type="ECO:0000256" key="2">
    <source>
        <dbReference type="ARBA" id="ARBA00022884"/>
    </source>
</evidence>
<dbReference type="AlphaFoldDB" id="V8CBH7"/>
<name>V8CBH7_9HELI</name>
<dbReference type="OrthoDB" id="5334617at2"/>
<dbReference type="PANTHER" id="PTHR34654:SF1">
    <property type="entry name" value="RNA-BINDING PROTEIN KHPA"/>
    <property type="match status" value="1"/>
</dbReference>
<keyword evidence="4" id="KW-1185">Reference proteome</keyword>
<dbReference type="PATRIC" id="fig|1357400.3.peg.1126"/>
<sequence>MIEKFLESYVKKIVAYPEQVAVESRLLKDENMKLLDVFVGVQDMGRVIGKEGKMIAALKTFVSGGKAKDGLTYKITVHPNNE</sequence>
<dbReference type="InterPro" id="IPR009019">
    <property type="entry name" value="KH_sf_prok-type"/>
</dbReference>
<evidence type="ECO:0000313" key="3">
    <source>
        <dbReference type="EMBL" id="ETD24071.1"/>
    </source>
</evidence>
<dbReference type="Pfam" id="PF13083">
    <property type="entry name" value="KH_KhpA-B"/>
    <property type="match status" value="1"/>
</dbReference>
<dbReference type="EMBL" id="AZJI01000004">
    <property type="protein sequence ID" value="ETD24071.1"/>
    <property type="molecule type" value="Genomic_DNA"/>
</dbReference>
<proteinExistence type="predicted"/>
<evidence type="ECO:0000313" key="4">
    <source>
        <dbReference type="Proteomes" id="UP000018731"/>
    </source>
</evidence>
<dbReference type="CDD" id="cd22533">
    <property type="entry name" value="KH-II_YlqC-like"/>
    <property type="match status" value="1"/>
</dbReference>
<dbReference type="SUPFAM" id="SSF54814">
    <property type="entry name" value="Prokaryotic type KH domain (KH-domain type II)"/>
    <property type="match status" value="1"/>
</dbReference>
<dbReference type="HOGENOM" id="CLU_132074_1_0_7"/>
<dbReference type="Proteomes" id="UP000018731">
    <property type="component" value="Unassembled WGS sequence"/>
</dbReference>
<dbReference type="PANTHER" id="PTHR34654">
    <property type="entry name" value="UPF0109 PROTEIN SCO5592"/>
    <property type="match status" value="1"/>
</dbReference>
<dbReference type="GO" id="GO:0003723">
    <property type="term" value="F:RNA binding"/>
    <property type="evidence" value="ECO:0007669"/>
    <property type="project" value="UniProtKB-KW"/>
</dbReference>
<dbReference type="STRING" id="1357400.HMPREF2086_00818"/>
<comment type="caution">
    <text evidence="3">The sequence shown here is derived from an EMBL/GenBank/DDBJ whole genome shotgun (WGS) entry which is preliminary data.</text>
</comment>
<evidence type="ECO:0000256" key="1">
    <source>
        <dbReference type="ARBA" id="ARBA00022490"/>
    </source>
</evidence>
<organism evidence="3 4">
    <name type="scientific">Helicobacter macacae MIT 99-5501</name>
    <dbReference type="NCBI Taxonomy" id="1357400"/>
    <lineage>
        <taxon>Bacteria</taxon>
        <taxon>Pseudomonadati</taxon>
        <taxon>Campylobacterota</taxon>
        <taxon>Epsilonproteobacteria</taxon>
        <taxon>Campylobacterales</taxon>
        <taxon>Helicobacteraceae</taxon>
        <taxon>Helicobacter</taxon>
    </lineage>
</organism>
<reference evidence="3 4" key="1">
    <citation type="journal article" date="2014" name="Genome Announc.">
        <title>Draft genome sequences of six enterohepatic helicobacter species isolated from humans and one from rhesus macaques.</title>
        <authorList>
            <person name="Shen Z."/>
            <person name="Sheh A."/>
            <person name="Young S.K."/>
            <person name="Abouelliel A."/>
            <person name="Ward D.V."/>
            <person name="Earl A.M."/>
            <person name="Fox J.G."/>
        </authorList>
    </citation>
    <scope>NUCLEOTIDE SEQUENCE [LARGE SCALE GENOMIC DNA]</scope>
    <source>
        <strain evidence="3 4">MIT 99-5501</strain>
    </source>
</reference>
<dbReference type="RefSeq" id="WP_023927542.1">
    <property type="nucleotide sequence ID" value="NZ_KI669454.1"/>
</dbReference>
<dbReference type="eggNOG" id="COG1837">
    <property type="taxonomic scope" value="Bacteria"/>
</dbReference>